<dbReference type="Pfam" id="PF18744">
    <property type="entry name" value="SNAD1"/>
    <property type="match status" value="1"/>
</dbReference>
<evidence type="ECO:0000313" key="3">
    <source>
        <dbReference type="Proteomes" id="UP001314229"/>
    </source>
</evidence>
<dbReference type="AlphaFoldDB" id="A0AAV1QHS9"/>
<protein>
    <submittedName>
        <fullName evidence="2">Uncharacterized protein LOC122974010</fullName>
    </submittedName>
</protein>
<reference evidence="2 3" key="1">
    <citation type="submission" date="2024-01" db="EMBL/GenBank/DDBJ databases">
        <authorList>
            <person name="Alioto T."/>
            <person name="Alioto T."/>
            <person name="Gomez Garrido J."/>
        </authorList>
    </citation>
    <scope>NUCLEOTIDE SEQUENCE [LARGE SCALE GENOMIC DNA]</scope>
</reference>
<feature type="non-terminal residue" evidence="2">
    <location>
        <position position="1"/>
    </location>
</feature>
<evidence type="ECO:0000313" key="2">
    <source>
        <dbReference type="EMBL" id="CAK6983841.1"/>
    </source>
</evidence>
<evidence type="ECO:0000256" key="1">
    <source>
        <dbReference type="SAM" id="MobiDB-lite"/>
    </source>
</evidence>
<keyword evidence="3" id="KW-1185">Reference proteome</keyword>
<comment type="caution">
    <text evidence="2">The sequence shown here is derived from an EMBL/GenBank/DDBJ whole genome shotgun (WGS) entry which is preliminary data.</text>
</comment>
<organism evidence="2 3">
    <name type="scientific">Scomber scombrus</name>
    <name type="common">Atlantic mackerel</name>
    <name type="synonym">Scomber vernalis</name>
    <dbReference type="NCBI Taxonomy" id="13677"/>
    <lineage>
        <taxon>Eukaryota</taxon>
        <taxon>Metazoa</taxon>
        <taxon>Chordata</taxon>
        <taxon>Craniata</taxon>
        <taxon>Vertebrata</taxon>
        <taxon>Euteleostomi</taxon>
        <taxon>Actinopterygii</taxon>
        <taxon>Neopterygii</taxon>
        <taxon>Teleostei</taxon>
        <taxon>Neoteleostei</taxon>
        <taxon>Acanthomorphata</taxon>
        <taxon>Pelagiaria</taxon>
        <taxon>Scombriformes</taxon>
        <taxon>Scombridae</taxon>
        <taxon>Scomber</taxon>
    </lineage>
</organism>
<dbReference type="InterPro" id="IPR040958">
    <property type="entry name" value="SNAD1"/>
</dbReference>
<proteinExistence type="predicted"/>
<gene>
    <name evidence="2" type="ORF">FSCOSCO3_A012446</name>
</gene>
<dbReference type="EMBL" id="CAWUFR010001475">
    <property type="protein sequence ID" value="CAK6983841.1"/>
    <property type="molecule type" value="Genomic_DNA"/>
</dbReference>
<sequence length="258" mass="28949">NFPMFSLAVNIPYNSDTKMYDIGKVTDSGDQVRSTILNCEVYTGRRLVAATVLRWPNVLKQCPAGRVQWPDVLRKCPKTVKTWADVEIKCPEAVYDKRADHAEYRTLQHFNTLVNNHNKEDLLLFYVLASPCDKRCTSESNPFNILTSINQILNWKNYAVVFSDVFKPRGGSIPEGDLRGAIERLRSYKGPLGSIGLKNIFRCNKDKGAVQCRSCSSNNEVARYCFSDDPSPVPGHNLAPLTLSQSGQSVRGRGQTEE</sequence>
<feature type="region of interest" description="Disordered" evidence="1">
    <location>
        <begin position="239"/>
        <end position="258"/>
    </location>
</feature>
<name>A0AAV1QHS9_SCOSC</name>
<accession>A0AAV1QHS9</accession>
<dbReference type="Proteomes" id="UP001314229">
    <property type="component" value="Unassembled WGS sequence"/>
</dbReference>